<name>A0AAE0F7R9_9CHLO</name>
<protein>
    <submittedName>
        <fullName evidence="2">Uncharacterized protein</fullName>
    </submittedName>
</protein>
<feature type="region of interest" description="Disordered" evidence="1">
    <location>
        <begin position="293"/>
        <end position="316"/>
    </location>
</feature>
<accession>A0AAE0F7R9</accession>
<gene>
    <name evidence="2" type="ORF">CYMTET_36810</name>
</gene>
<evidence type="ECO:0000313" key="2">
    <source>
        <dbReference type="EMBL" id="KAK3253960.1"/>
    </source>
</evidence>
<sequence>MVDISTGAVQTLEAIVEVTKAVPESFIKECGERATWFSNHQVLTIASHSEDEDCVTPGASASACQIWIWRFQLVAGTETPESALVRAVFTESCMRCARDVWSSAENVINYLENVSAIALLVAEVTGDLSLHDDESADTAEDSSQSHAENQITIQAKSPNFPVPEEVGSNLPQDPDSVYHATVKSAQSQVKEQEGGMYLVVHPIMVQDAASSSAPATCYGLIAAMGTREEQQALGNTLVTIAQQISAAVAQMSHQMDAQIGEINTRTRHRRASGITLQLEAKNWQPAADTINETGSAQQLDDSSNSPRGHSNRVHRERQILAKCKTIPVWDKACAEATSAKQGKAKVEQFLSGHIQLRNVLSEMRRYASVPREVIAVVAFTGLLLNGDDSSFTTISGYNAGDLSKYQNALKPLWRACCGDVLNPLVTHADGKHKKVQIYERMINWGPDAIAYSTECTSAMERLKGITSTATFGKQMRSHQAIIMALDEWNNTAHNMWLAESLKRTIRIQVRAEIVPTMMGQKTPAN</sequence>
<keyword evidence="3" id="KW-1185">Reference proteome</keyword>
<dbReference type="Proteomes" id="UP001190700">
    <property type="component" value="Unassembled WGS sequence"/>
</dbReference>
<proteinExistence type="predicted"/>
<feature type="compositionally biased region" description="Polar residues" evidence="1">
    <location>
        <begin position="293"/>
        <end position="308"/>
    </location>
</feature>
<dbReference type="AlphaFoldDB" id="A0AAE0F7R9"/>
<dbReference type="EMBL" id="LGRX02024509">
    <property type="protein sequence ID" value="KAK3253960.1"/>
    <property type="molecule type" value="Genomic_DNA"/>
</dbReference>
<organism evidence="2 3">
    <name type="scientific">Cymbomonas tetramitiformis</name>
    <dbReference type="NCBI Taxonomy" id="36881"/>
    <lineage>
        <taxon>Eukaryota</taxon>
        <taxon>Viridiplantae</taxon>
        <taxon>Chlorophyta</taxon>
        <taxon>Pyramimonadophyceae</taxon>
        <taxon>Pyramimonadales</taxon>
        <taxon>Pyramimonadaceae</taxon>
        <taxon>Cymbomonas</taxon>
    </lineage>
</organism>
<evidence type="ECO:0000313" key="3">
    <source>
        <dbReference type="Proteomes" id="UP001190700"/>
    </source>
</evidence>
<reference evidence="2 3" key="1">
    <citation type="journal article" date="2015" name="Genome Biol. Evol.">
        <title>Comparative Genomics of a Bacterivorous Green Alga Reveals Evolutionary Causalities and Consequences of Phago-Mixotrophic Mode of Nutrition.</title>
        <authorList>
            <person name="Burns J.A."/>
            <person name="Paasch A."/>
            <person name="Narechania A."/>
            <person name="Kim E."/>
        </authorList>
    </citation>
    <scope>NUCLEOTIDE SEQUENCE [LARGE SCALE GENOMIC DNA]</scope>
    <source>
        <strain evidence="2 3">PLY_AMNH</strain>
    </source>
</reference>
<comment type="caution">
    <text evidence="2">The sequence shown here is derived from an EMBL/GenBank/DDBJ whole genome shotgun (WGS) entry which is preliminary data.</text>
</comment>
<evidence type="ECO:0000256" key="1">
    <source>
        <dbReference type="SAM" id="MobiDB-lite"/>
    </source>
</evidence>